<protein>
    <submittedName>
        <fullName evidence="1">Uncharacterized protein</fullName>
    </submittedName>
</protein>
<organism evidence="1 2">
    <name type="scientific">Coemansia javaensis</name>
    <dbReference type="NCBI Taxonomy" id="2761396"/>
    <lineage>
        <taxon>Eukaryota</taxon>
        <taxon>Fungi</taxon>
        <taxon>Fungi incertae sedis</taxon>
        <taxon>Zoopagomycota</taxon>
        <taxon>Kickxellomycotina</taxon>
        <taxon>Kickxellomycetes</taxon>
        <taxon>Kickxellales</taxon>
        <taxon>Kickxellaceae</taxon>
        <taxon>Coemansia</taxon>
    </lineage>
</organism>
<gene>
    <name evidence="1" type="ORF">H4R18_003684</name>
</gene>
<dbReference type="OrthoDB" id="5536356at2759"/>
<sequence length="526" mass="56845">MAAALPPAVVAGALRYLIDERVESLGEWKQHLRLLTVCSAWRREALPLVYKNIFIACVARGDGEDDASDSGHDKDPSRAVLTTNIDLVVKMGRHKGVTGLSLYMDYEMGLLPFVERALALLRIVAPRWDNITSLHAELISSSPADAAGRAPSPGQAVELASALAAMVPRVTALYASAETEDQLCRTFASTLLSAYAHQLARSSCYIMVDPNMPPFSAAMTRMVARMSASPSAPCVYAGALTNLHITEPPGGSLWPLFYTSDGPAAEQEDIVFASLRRLQLVAADDSRGGSPDSGQDEIYQRLAFPSLALLKVDLSHPLARLLRHAQLPDTLDKLEIACPRIGSASVRGAQLSARVQAQLAELAAGSGSGEAGFWAMTSLLFGTDGLGGYSQLLVGNASRMPDPEAQRWANLTKLEIMPTISTEYLLRLISALPRTEELVVHSLALAGGELPQDLPTNATIRILRLNYRLTKDSEQLGLALIRRLLPRLPAVDELFMPSFPPPFYDFLREQAPSHPHIAAFLPEVGA</sequence>
<accession>A0A9W8HEK8</accession>
<evidence type="ECO:0000313" key="2">
    <source>
        <dbReference type="Proteomes" id="UP001140217"/>
    </source>
</evidence>
<dbReference type="Proteomes" id="UP001140217">
    <property type="component" value="Unassembled WGS sequence"/>
</dbReference>
<keyword evidence="2" id="KW-1185">Reference proteome</keyword>
<dbReference type="EMBL" id="JANBUL010000153">
    <property type="protein sequence ID" value="KAJ2780029.1"/>
    <property type="molecule type" value="Genomic_DNA"/>
</dbReference>
<evidence type="ECO:0000313" key="1">
    <source>
        <dbReference type="EMBL" id="KAJ2780029.1"/>
    </source>
</evidence>
<proteinExistence type="predicted"/>
<comment type="caution">
    <text evidence="1">The sequence shown here is derived from an EMBL/GenBank/DDBJ whole genome shotgun (WGS) entry which is preliminary data.</text>
</comment>
<dbReference type="AlphaFoldDB" id="A0A9W8HEK8"/>
<reference evidence="1" key="1">
    <citation type="submission" date="2022-07" db="EMBL/GenBank/DDBJ databases">
        <title>Phylogenomic reconstructions and comparative analyses of Kickxellomycotina fungi.</title>
        <authorList>
            <person name="Reynolds N.K."/>
            <person name="Stajich J.E."/>
            <person name="Barry K."/>
            <person name="Grigoriev I.V."/>
            <person name="Crous P."/>
            <person name="Smith M.E."/>
        </authorList>
    </citation>
    <scope>NUCLEOTIDE SEQUENCE</scope>
    <source>
        <strain evidence="1">NBRC 105414</strain>
    </source>
</reference>
<name>A0A9W8HEK8_9FUNG</name>